<dbReference type="SUPFAM" id="SSF55729">
    <property type="entry name" value="Acyl-CoA N-acyltransferases (Nat)"/>
    <property type="match status" value="1"/>
</dbReference>
<organism evidence="1 2">
    <name type="scientific">Diplogelasinospora grovesii</name>
    <dbReference type="NCBI Taxonomy" id="303347"/>
    <lineage>
        <taxon>Eukaryota</taxon>
        <taxon>Fungi</taxon>
        <taxon>Dikarya</taxon>
        <taxon>Ascomycota</taxon>
        <taxon>Pezizomycotina</taxon>
        <taxon>Sordariomycetes</taxon>
        <taxon>Sordariomycetidae</taxon>
        <taxon>Sordariales</taxon>
        <taxon>Diplogelasinosporaceae</taxon>
        <taxon>Diplogelasinospora</taxon>
    </lineage>
</organism>
<proteinExistence type="predicted"/>
<dbReference type="CDD" id="cd04301">
    <property type="entry name" value="NAT_SF"/>
    <property type="match status" value="1"/>
</dbReference>
<evidence type="ECO:0000313" key="1">
    <source>
        <dbReference type="EMBL" id="KAK3933868.1"/>
    </source>
</evidence>
<name>A0AAN6MWK1_9PEZI</name>
<dbReference type="Gene3D" id="3.40.630.30">
    <property type="match status" value="1"/>
</dbReference>
<dbReference type="Proteomes" id="UP001303473">
    <property type="component" value="Unassembled WGS sequence"/>
</dbReference>
<dbReference type="PANTHER" id="PTHR42791">
    <property type="entry name" value="GNAT FAMILY ACETYLTRANSFERASE"/>
    <property type="match status" value="1"/>
</dbReference>
<keyword evidence="2" id="KW-1185">Reference proteome</keyword>
<dbReference type="InterPro" id="IPR016181">
    <property type="entry name" value="Acyl_CoA_acyltransferase"/>
</dbReference>
<dbReference type="EMBL" id="MU854055">
    <property type="protein sequence ID" value="KAK3933868.1"/>
    <property type="molecule type" value="Genomic_DNA"/>
</dbReference>
<dbReference type="PANTHER" id="PTHR42791:SF2">
    <property type="entry name" value="N-ACETYLTRANSFERASE DOMAIN-CONTAINING PROTEIN"/>
    <property type="match status" value="1"/>
</dbReference>
<accession>A0AAN6MWK1</accession>
<evidence type="ECO:0000313" key="2">
    <source>
        <dbReference type="Proteomes" id="UP001303473"/>
    </source>
</evidence>
<protein>
    <recommendedName>
        <fullName evidence="3">N-acetyltransferase domain-containing protein</fullName>
    </recommendedName>
</protein>
<dbReference type="AlphaFoldDB" id="A0AAN6MWK1"/>
<dbReference type="InterPro" id="IPR052523">
    <property type="entry name" value="Trichothecene_AcTrans"/>
</dbReference>
<comment type="caution">
    <text evidence="1">The sequence shown here is derived from an EMBL/GenBank/DDBJ whole genome shotgun (WGS) entry which is preliminary data.</text>
</comment>
<gene>
    <name evidence="1" type="ORF">QBC46DRAFT_274929</name>
</gene>
<sequence>MVGSAGGIAFSPRTTRQIRKGVPSDVDAVTNVMIQAMPGDPQWNWRFPYRPQYPKDHIQFTKLLVGIFLDPKYDDWHVMVSEVSGIGIVSFSVWNVSCLTKRKHGPGDIAQDPAAKVEELGGNKRRDAHHARCKAFREQQIRASKKFFEQPVLHLQILGTLREHRRQGHGKSLCKWGMNLVREEGLEGMSVMASPMGRELYTSLHFRRVGNIHIQVGDENGVHLEAMMYRVVEEASECGLDRVPSH</sequence>
<evidence type="ECO:0008006" key="3">
    <source>
        <dbReference type="Google" id="ProtNLM"/>
    </source>
</evidence>
<reference evidence="2" key="1">
    <citation type="journal article" date="2023" name="Mol. Phylogenet. Evol.">
        <title>Genome-scale phylogeny and comparative genomics of the fungal order Sordariales.</title>
        <authorList>
            <person name="Hensen N."/>
            <person name="Bonometti L."/>
            <person name="Westerberg I."/>
            <person name="Brannstrom I.O."/>
            <person name="Guillou S."/>
            <person name="Cros-Aarteil S."/>
            <person name="Calhoun S."/>
            <person name="Haridas S."/>
            <person name="Kuo A."/>
            <person name="Mondo S."/>
            <person name="Pangilinan J."/>
            <person name="Riley R."/>
            <person name="LaButti K."/>
            <person name="Andreopoulos B."/>
            <person name="Lipzen A."/>
            <person name="Chen C."/>
            <person name="Yan M."/>
            <person name="Daum C."/>
            <person name="Ng V."/>
            <person name="Clum A."/>
            <person name="Steindorff A."/>
            <person name="Ohm R.A."/>
            <person name="Martin F."/>
            <person name="Silar P."/>
            <person name="Natvig D.O."/>
            <person name="Lalanne C."/>
            <person name="Gautier V."/>
            <person name="Ament-Velasquez S.L."/>
            <person name="Kruys A."/>
            <person name="Hutchinson M.I."/>
            <person name="Powell A.J."/>
            <person name="Barry K."/>
            <person name="Miller A.N."/>
            <person name="Grigoriev I.V."/>
            <person name="Debuchy R."/>
            <person name="Gladieux P."/>
            <person name="Hiltunen Thoren M."/>
            <person name="Johannesson H."/>
        </authorList>
    </citation>
    <scope>NUCLEOTIDE SEQUENCE [LARGE SCALE GENOMIC DNA]</scope>
    <source>
        <strain evidence="2">CBS 340.73</strain>
    </source>
</reference>